<evidence type="ECO:0000313" key="11">
    <source>
        <dbReference type="WBParaSite" id="MBELARI_LOCUS19813"/>
    </source>
</evidence>
<feature type="region of interest" description="Disordered" evidence="8">
    <location>
        <begin position="26"/>
        <end position="47"/>
    </location>
</feature>
<keyword evidence="4" id="KW-0540">Nuclease</keyword>
<dbReference type="InterPro" id="IPR012337">
    <property type="entry name" value="RNaseH-like_sf"/>
</dbReference>
<organism evidence="10 11">
    <name type="scientific">Mesorhabditis belari</name>
    <dbReference type="NCBI Taxonomy" id="2138241"/>
    <lineage>
        <taxon>Eukaryota</taxon>
        <taxon>Metazoa</taxon>
        <taxon>Ecdysozoa</taxon>
        <taxon>Nematoda</taxon>
        <taxon>Chromadorea</taxon>
        <taxon>Rhabditida</taxon>
        <taxon>Rhabditina</taxon>
        <taxon>Rhabditomorpha</taxon>
        <taxon>Rhabditoidea</taxon>
        <taxon>Rhabditidae</taxon>
        <taxon>Mesorhabditinae</taxon>
        <taxon>Mesorhabditis</taxon>
    </lineage>
</organism>
<sequence>MAPQGTKKIDPAKVDTAWKVLQMKMREEKPNAAATSKTTAPPKVNARKRKFAMEKAEAEKRAKLAQEEDTIVISSNRDSGAPTPVMALDCEYVGTGVGGKEDALARVSIVNEQGKVVYDKYVKPKEKVTDFRTHVSGIRPAHLITAETFQKVRNEVCELFSGRTIVGHALHNDYRVLQLDHPKKLTRDTAKVKCLRNEAQCGKFPPLKLYAEKLLGIQIQQGEHDSVTDARVALRIYQMYKKKIEDEIARYK</sequence>
<keyword evidence="6" id="KW-0269">Exonuclease</keyword>
<dbReference type="SMART" id="SM00479">
    <property type="entry name" value="EXOIII"/>
    <property type="match status" value="1"/>
</dbReference>
<evidence type="ECO:0000256" key="8">
    <source>
        <dbReference type="SAM" id="MobiDB-lite"/>
    </source>
</evidence>
<reference evidence="11" key="1">
    <citation type="submission" date="2024-02" db="UniProtKB">
        <authorList>
            <consortium name="WormBaseParasite"/>
        </authorList>
    </citation>
    <scope>IDENTIFICATION</scope>
</reference>
<accession>A0AAF3EZX8</accession>
<comment type="subcellular location">
    <subcellularLocation>
        <location evidence="1">Nucleus</location>
    </subcellularLocation>
</comment>
<dbReference type="GO" id="GO:0008408">
    <property type="term" value="F:3'-5' exonuclease activity"/>
    <property type="evidence" value="ECO:0007669"/>
    <property type="project" value="InterPro"/>
</dbReference>
<keyword evidence="10" id="KW-1185">Reference proteome</keyword>
<comment type="similarity">
    <text evidence="2">Belongs to the REXO4 family.</text>
</comment>
<dbReference type="InterPro" id="IPR047021">
    <property type="entry name" value="REXO1/3/4-like"/>
</dbReference>
<feature type="compositionally biased region" description="Low complexity" evidence="8">
    <location>
        <begin position="31"/>
        <end position="43"/>
    </location>
</feature>
<dbReference type="InterPro" id="IPR013520">
    <property type="entry name" value="Ribonucl_H"/>
</dbReference>
<feature type="domain" description="Exonuclease" evidence="9">
    <location>
        <begin position="84"/>
        <end position="246"/>
    </location>
</feature>
<evidence type="ECO:0000256" key="1">
    <source>
        <dbReference type="ARBA" id="ARBA00004123"/>
    </source>
</evidence>
<evidence type="ECO:0000256" key="5">
    <source>
        <dbReference type="ARBA" id="ARBA00022801"/>
    </source>
</evidence>
<proteinExistence type="inferred from homology"/>
<evidence type="ECO:0000256" key="7">
    <source>
        <dbReference type="ARBA" id="ARBA00023242"/>
    </source>
</evidence>
<dbReference type="AlphaFoldDB" id="A0AAF3EZX8"/>
<protein>
    <recommendedName>
        <fullName evidence="3">RNA exonuclease 4</fullName>
    </recommendedName>
</protein>
<evidence type="ECO:0000256" key="6">
    <source>
        <dbReference type="ARBA" id="ARBA00022839"/>
    </source>
</evidence>
<dbReference type="Pfam" id="PF00929">
    <property type="entry name" value="RNase_T"/>
    <property type="match status" value="1"/>
</dbReference>
<dbReference type="Proteomes" id="UP000887575">
    <property type="component" value="Unassembled WGS sequence"/>
</dbReference>
<dbReference type="InterPro" id="IPR037431">
    <property type="entry name" value="REX4_DEDDh_dom"/>
</dbReference>
<evidence type="ECO:0000313" key="10">
    <source>
        <dbReference type="Proteomes" id="UP000887575"/>
    </source>
</evidence>
<dbReference type="CDD" id="cd06144">
    <property type="entry name" value="REX4_like"/>
    <property type="match status" value="1"/>
</dbReference>
<name>A0AAF3EZX8_9BILA</name>
<dbReference type="PANTHER" id="PTHR12801">
    <property type="entry name" value="RNA EXONUCLEASE REXO1 / RECO3 FAMILY MEMBER-RELATED"/>
    <property type="match status" value="1"/>
</dbReference>
<keyword evidence="7" id="KW-0539">Nucleus</keyword>
<dbReference type="FunFam" id="3.30.420.10:FF:000007">
    <property type="entry name" value="Interferon-stimulated exonuclease gene 20"/>
    <property type="match status" value="1"/>
</dbReference>
<dbReference type="SUPFAM" id="SSF53098">
    <property type="entry name" value="Ribonuclease H-like"/>
    <property type="match status" value="1"/>
</dbReference>
<dbReference type="InterPro" id="IPR036397">
    <property type="entry name" value="RNaseH_sf"/>
</dbReference>
<dbReference type="WBParaSite" id="MBELARI_LOCUS19813">
    <property type="protein sequence ID" value="MBELARI_LOCUS19813"/>
    <property type="gene ID" value="MBELARI_LOCUS19813"/>
</dbReference>
<dbReference type="GO" id="GO:0003676">
    <property type="term" value="F:nucleic acid binding"/>
    <property type="evidence" value="ECO:0007669"/>
    <property type="project" value="InterPro"/>
</dbReference>
<dbReference type="GO" id="GO:0006364">
    <property type="term" value="P:rRNA processing"/>
    <property type="evidence" value="ECO:0007669"/>
    <property type="project" value="InterPro"/>
</dbReference>
<evidence type="ECO:0000259" key="9">
    <source>
        <dbReference type="SMART" id="SM00479"/>
    </source>
</evidence>
<dbReference type="Gene3D" id="3.30.420.10">
    <property type="entry name" value="Ribonuclease H-like superfamily/Ribonuclease H"/>
    <property type="match status" value="1"/>
</dbReference>
<evidence type="ECO:0000256" key="4">
    <source>
        <dbReference type="ARBA" id="ARBA00022722"/>
    </source>
</evidence>
<dbReference type="GO" id="GO:0005634">
    <property type="term" value="C:nucleus"/>
    <property type="evidence" value="ECO:0007669"/>
    <property type="project" value="UniProtKB-SubCell"/>
</dbReference>
<evidence type="ECO:0000256" key="3">
    <source>
        <dbReference type="ARBA" id="ARBA00016937"/>
    </source>
</evidence>
<keyword evidence="5" id="KW-0378">Hydrolase</keyword>
<evidence type="ECO:0000256" key="2">
    <source>
        <dbReference type="ARBA" id="ARBA00010489"/>
    </source>
</evidence>
<dbReference type="PANTHER" id="PTHR12801:SF158">
    <property type="entry name" value="RNA EXONUCLEASE 4"/>
    <property type="match status" value="1"/>
</dbReference>